<keyword evidence="4" id="KW-1185">Reference proteome</keyword>
<dbReference type="Gene3D" id="3.30.2140.10">
    <property type="entry name" value="Arylamine N-acetyltransferase"/>
    <property type="match status" value="1"/>
</dbReference>
<dbReference type="InterPro" id="IPR038765">
    <property type="entry name" value="Papain-like_cys_pep_sf"/>
</dbReference>
<dbReference type="Proteomes" id="UP000516444">
    <property type="component" value="Chromosome"/>
</dbReference>
<evidence type="ECO:0000256" key="2">
    <source>
        <dbReference type="RuleBase" id="RU003452"/>
    </source>
</evidence>
<dbReference type="PANTHER" id="PTHR11786:SF0">
    <property type="entry name" value="ARYLAMINE N-ACETYLTRANSFERASE 4-RELATED"/>
    <property type="match status" value="1"/>
</dbReference>
<proteinExistence type="inferred from homology"/>
<evidence type="ECO:0000256" key="1">
    <source>
        <dbReference type="ARBA" id="ARBA00006547"/>
    </source>
</evidence>
<evidence type="ECO:0000313" key="3">
    <source>
        <dbReference type="EMBL" id="BCL27590.1"/>
    </source>
</evidence>
<dbReference type="EMBL" id="AP023440">
    <property type="protein sequence ID" value="BCL27590.1"/>
    <property type="molecule type" value="Genomic_DNA"/>
</dbReference>
<protein>
    <submittedName>
        <fullName evidence="3">Acetyltransferase</fullName>
    </submittedName>
</protein>
<dbReference type="SUPFAM" id="SSF54001">
    <property type="entry name" value="Cysteine proteinases"/>
    <property type="match status" value="1"/>
</dbReference>
<reference evidence="3 4" key="1">
    <citation type="journal article" date="2014" name="Int. J. Syst. Evol. Microbiol.">
        <title>Complete genome sequence of Corynebacterium casei LMG S-19264T (=DSM 44701T), isolated from a smear-ripened cheese.</title>
        <authorList>
            <consortium name="US DOE Joint Genome Institute (JGI-PGF)"/>
            <person name="Walter F."/>
            <person name="Albersmeier A."/>
            <person name="Kalinowski J."/>
            <person name="Ruckert C."/>
        </authorList>
    </citation>
    <scope>NUCLEOTIDE SEQUENCE [LARGE SCALE GENOMIC DNA]</scope>
    <source>
        <strain evidence="3 4">JCM 4677</strain>
    </source>
</reference>
<dbReference type="GO" id="GO:0016407">
    <property type="term" value="F:acetyltransferase activity"/>
    <property type="evidence" value="ECO:0007669"/>
    <property type="project" value="InterPro"/>
</dbReference>
<dbReference type="KEGG" id="sgm:GCM10017557_24490"/>
<name>A0A7G1P102_9ACTN</name>
<dbReference type="Pfam" id="PF00797">
    <property type="entry name" value="Acetyltransf_2"/>
    <property type="match status" value="1"/>
</dbReference>
<sequence>MLDEPTTAAYLERISARPPDRPDLAALRHLHERHVLSVPFESLDYHLGKEVQYKDDQVIDKIVHQRRGGGCGEINMSFSLLLRTLGYAARLHHGQVWIGGRLNAPYNHLVVTAEVDGRRWLVDAGFGKGSRYPLALDTADPQPDPHGEFTVRAVDDRSTDVLCDGKPLYRFYDDPVSISDFDQVVWWYQTSPESLLRQNMFCRLPLDDGWVLLKDDLLTITRGKETRTEKLADDAAVLAAYESWFGITFEKRPTPSPHRSSSVRMAFEEK</sequence>
<accession>A0A7G1P102</accession>
<organism evidence="3 4">
    <name type="scientific">Streptomyces aurantiacus</name>
    <dbReference type="NCBI Taxonomy" id="47760"/>
    <lineage>
        <taxon>Bacteria</taxon>
        <taxon>Bacillati</taxon>
        <taxon>Actinomycetota</taxon>
        <taxon>Actinomycetes</taxon>
        <taxon>Kitasatosporales</taxon>
        <taxon>Streptomycetaceae</taxon>
        <taxon>Streptomyces</taxon>
        <taxon>Streptomyces aurantiacus group</taxon>
    </lineage>
</organism>
<dbReference type="RefSeq" id="WP_055507536.1">
    <property type="nucleotide sequence ID" value="NZ_AP023440.1"/>
</dbReference>
<dbReference type="AlphaFoldDB" id="A0A7G1P102"/>
<gene>
    <name evidence="3" type="ORF">GCM10017557_24490</name>
</gene>
<dbReference type="OrthoDB" id="7181050at2"/>
<dbReference type="InterPro" id="IPR001447">
    <property type="entry name" value="Arylamine_N-AcTrfase"/>
</dbReference>
<dbReference type="PRINTS" id="PR01543">
    <property type="entry name" value="ANATRNSFRASE"/>
</dbReference>
<comment type="similarity">
    <text evidence="1 2">Belongs to the arylamine N-acetyltransferase family.</text>
</comment>
<dbReference type="Gene3D" id="2.40.128.150">
    <property type="entry name" value="Cysteine proteinases"/>
    <property type="match status" value="1"/>
</dbReference>
<dbReference type="PANTHER" id="PTHR11786">
    <property type="entry name" value="N-HYDROXYARYLAMINE O-ACETYLTRANSFERASE"/>
    <property type="match status" value="1"/>
</dbReference>
<evidence type="ECO:0000313" key="4">
    <source>
        <dbReference type="Proteomes" id="UP000516444"/>
    </source>
</evidence>